<protein>
    <submittedName>
        <fullName evidence="1">Uncharacterized protein</fullName>
    </submittedName>
</protein>
<organism evidence="1 2">
    <name type="scientific">Paraphaeosphaeria minitans</name>
    <dbReference type="NCBI Taxonomy" id="565426"/>
    <lineage>
        <taxon>Eukaryota</taxon>
        <taxon>Fungi</taxon>
        <taxon>Dikarya</taxon>
        <taxon>Ascomycota</taxon>
        <taxon>Pezizomycotina</taxon>
        <taxon>Dothideomycetes</taxon>
        <taxon>Pleosporomycetidae</taxon>
        <taxon>Pleosporales</taxon>
        <taxon>Massarineae</taxon>
        <taxon>Didymosphaeriaceae</taxon>
        <taxon>Paraphaeosphaeria</taxon>
    </lineage>
</organism>
<accession>A0A9P6GSN1</accession>
<dbReference type="EMBL" id="WJXW01000002">
    <property type="protein sequence ID" value="KAF9739504.1"/>
    <property type="molecule type" value="Genomic_DNA"/>
</dbReference>
<dbReference type="OrthoDB" id="3754729at2759"/>
<dbReference type="Proteomes" id="UP000756921">
    <property type="component" value="Unassembled WGS sequence"/>
</dbReference>
<name>A0A9P6GSN1_9PLEO</name>
<evidence type="ECO:0000313" key="2">
    <source>
        <dbReference type="Proteomes" id="UP000756921"/>
    </source>
</evidence>
<evidence type="ECO:0000313" key="1">
    <source>
        <dbReference type="EMBL" id="KAF9739504.1"/>
    </source>
</evidence>
<sequence length="170" mass="18995">MTRPSPKKAAALKLIRFESIYPWPEWPFAALAVLDPTTGAANHQLAFREGMRYALTQIEDVHKLLHIPPIAEIQDYIRSTYIGRSLLDKKGALAILTRVTNNTSVYTSFWMGGKFAIQGLLQGHIPAAANTEGLMQCLACFAEDFRAVYEKVMQEHGAQPEVSKDWIGYA</sequence>
<comment type="caution">
    <text evidence="1">The sequence shown here is derived from an EMBL/GenBank/DDBJ whole genome shotgun (WGS) entry which is preliminary data.</text>
</comment>
<proteinExistence type="predicted"/>
<keyword evidence="2" id="KW-1185">Reference proteome</keyword>
<dbReference type="AlphaFoldDB" id="A0A9P6GSN1"/>
<reference evidence="1" key="1">
    <citation type="journal article" date="2020" name="Mol. Plant Microbe Interact.">
        <title>Genome Sequence of the Biocontrol Agent Coniothyrium minitans strain Conio (IMI 134523).</title>
        <authorList>
            <person name="Patel D."/>
            <person name="Shittu T.A."/>
            <person name="Baroncelli R."/>
            <person name="Muthumeenakshi S."/>
            <person name="Osborne T.H."/>
            <person name="Janganan T.K."/>
            <person name="Sreenivasaprasad S."/>
        </authorList>
    </citation>
    <scope>NUCLEOTIDE SEQUENCE</scope>
    <source>
        <strain evidence="1">Conio</strain>
    </source>
</reference>
<gene>
    <name evidence="1" type="ORF">PMIN01_02138</name>
</gene>